<dbReference type="PROSITE" id="PS50118">
    <property type="entry name" value="HMG_BOX_2"/>
    <property type="match status" value="1"/>
</dbReference>
<feature type="domain" description="SIAH-type" evidence="9">
    <location>
        <begin position="426"/>
        <end position="483"/>
    </location>
</feature>
<proteinExistence type="predicted"/>
<dbReference type="SUPFAM" id="SSF49599">
    <property type="entry name" value="TRAF domain-like"/>
    <property type="match status" value="1"/>
</dbReference>
<dbReference type="InterPro" id="IPR036910">
    <property type="entry name" value="HMG_box_dom_sf"/>
</dbReference>
<dbReference type="Gene3D" id="3.30.40.10">
    <property type="entry name" value="Zinc/RING finger domain, C3HC4 (zinc finger)"/>
    <property type="match status" value="1"/>
</dbReference>
<reference evidence="10 11" key="1">
    <citation type="journal article" date="2019" name="Plant Biotechnol. J.">
        <title>The red bayberry genome and genetic basis of sex determination.</title>
        <authorList>
            <person name="Jia H.M."/>
            <person name="Jia H.J."/>
            <person name="Cai Q.L."/>
            <person name="Wang Y."/>
            <person name="Zhao H.B."/>
            <person name="Yang W.F."/>
            <person name="Wang G.Y."/>
            <person name="Li Y.H."/>
            <person name="Zhan D.L."/>
            <person name="Shen Y.T."/>
            <person name="Niu Q.F."/>
            <person name="Chang L."/>
            <person name="Qiu J."/>
            <person name="Zhao L."/>
            <person name="Xie H.B."/>
            <person name="Fu W.Y."/>
            <person name="Jin J."/>
            <person name="Li X.W."/>
            <person name="Jiao Y."/>
            <person name="Zhou C.C."/>
            <person name="Tu T."/>
            <person name="Chai C.Y."/>
            <person name="Gao J.L."/>
            <person name="Fan L.J."/>
            <person name="van de Weg E."/>
            <person name="Wang J.Y."/>
            <person name="Gao Z.S."/>
        </authorList>
    </citation>
    <scope>NUCLEOTIDE SEQUENCE [LARGE SCALE GENOMIC DNA]</scope>
    <source>
        <tissue evidence="10">Leaves</tissue>
    </source>
</reference>
<dbReference type="InterPro" id="IPR019557">
    <property type="entry name" value="AminoTfrase-like_pln_mobile"/>
</dbReference>
<evidence type="ECO:0000256" key="7">
    <source>
        <dbReference type="SAM" id="MobiDB-lite"/>
    </source>
</evidence>
<dbReference type="SMART" id="SM00398">
    <property type="entry name" value="HMG"/>
    <property type="match status" value="1"/>
</dbReference>
<evidence type="ECO:0000256" key="3">
    <source>
        <dbReference type="ARBA" id="ARBA00022833"/>
    </source>
</evidence>
<dbReference type="InterPro" id="IPR009071">
    <property type="entry name" value="HMG_box_dom"/>
</dbReference>
<comment type="caution">
    <text evidence="10">The sequence shown here is derived from an EMBL/GenBank/DDBJ whole genome shotgun (WGS) entry which is preliminary data.</text>
</comment>
<dbReference type="SUPFAM" id="SSF47095">
    <property type="entry name" value="HMG-box"/>
    <property type="match status" value="1"/>
</dbReference>
<dbReference type="InterPro" id="IPR013010">
    <property type="entry name" value="Znf_SIAH"/>
</dbReference>
<dbReference type="PROSITE" id="PS51081">
    <property type="entry name" value="ZF_SIAH"/>
    <property type="match status" value="1"/>
</dbReference>
<keyword evidence="1" id="KW-0479">Metal-binding</keyword>
<evidence type="ECO:0000256" key="6">
    <source>
        <dbReference type="PROSITE-ProRule" id="PRU00455"/>
    </source>
</evidence>
<dbReference type="Pfam" id="PF10536">
    <property type="entry name" value="PMD"/>
    <property type="match status" value="1"/>
</dbReference>
<protein>
    <submittedName>
        <fullName evidence="10">E3 ubiquitin-protein ligase SINA-like 10</fullName>
    </submittedName>
</protein>
<dbReference type="Gene3D" id="1.10.30.10">
    <property type="entry name" value="High mobility group box domain"/>
    <property type="match status" value="1"/>
</dbReference>
<evidence type="ECO:0000256" key="5">
    <source>
        <dbReference type="PROSITE-ProRule" id="PRU00267"/>
    </source>
</evidence>
<dbReference type="PANTHER" id="PTHR46632">
    <property type="entry name" value="E3 UBIQUITIN-PROTEIN LIGASE SINA-LIKE 4"/>
    <property type="match status" value="1"/>
</dbReference>
<keyword evidence="5" id="KW-0539">Nucleus</keyword>
<dbReference type="CDD" id="cd00084">
    <property type="entry name" value="HMG-box_SF"/>
    <property type="match status" value="1"/>
</dbReference>
<dbReference type="EMBL" id="RXIC02000024">
    <property type="protein sequence ID" value="KAB1211271.1"/>
    <property type="molecule type" value="Genomic_DNA"/>
</dbReference>
<dbReference type="GO" id="GO:0003677">
    <property type="term" value="F:DNA binding"/>
    <property type="evidence" value="ECO:0007669"/>
    <property type="project" value="UniProtKB-UniRule"/>
</dbReference>
<keyword evidence="11" id="KW-1185">Reference proteome</keyword>
<comment type="function">
    <text evidence="4">E3 ubiquitin-protein ligase that mediates ubiquitination and subsequent proteasomal degradation of target proteins. E3 ubiquitin ligases accept ubiquitin from an E2 ubiquitin-conjugating enzyme in the form of a thioester and then directly transfers the ubiquitin to targeted substrates. It probably triggers the ubiquitin-mediated degradation of different substrates.</text>
</comment>
<accession>A0A6A1VEZ0</accession>
<organism evidence="10 11">
    <name type="scientific">Morella rubra</name>
    <name type="common">Chinese bayberry</name>
    <dbReference type="NCBI Taxonomy" id="262757"/>
    <lineage>
        <taxon>Eukaryota</taxon>
        <taxon>Viridiplantae</taxon>
        <taxon>Streptophyta</taxon>
        <taxon>Embryophyta</taxon>
        <taxon>Tracheophyta</taxon>
        <taxon>Spermatophyta</taxon>
        <taxon>Magnoliopsida</taxon>
        <taxon>eudicotyledons</taxon>
        <taxon>Gunneridae</taxon>
        <taxon>Pentapetalae</taxon>
        <taxon>rosids</taxon>
        <taxon>fabids</taxon>
        <taxon>Fagales</taxon>
        <taxon>Myricaceae</taxon>
        <taxon>Morella</taxon>
    </lineage>
</organism>
<keyword evidence="2 6" id="KW-0863">Zinc-finger</keyword>
<feature type="compositionally biased region" description="Basic and acidic residues" evidence="7">
    <location>
        <begin position="13"/>
        <end position="24"/>
    </location>
</feature>
<dbReference type="GO" id="GO:0008270">
    <property type="term" value="F:zinc ion binding"/>
    <property type="evidence" value="ECO:0007669"/>
    <property type="project" value="UniProtKB-KW"/>
</dbReference>
<sequence length="614" mass="68646">MVPNGGDTAQVKRKGEDNAVLEEKRRKKKKMKLVANPRPACSWVYFSREFIKEYSASHPESSGLKAATKAASEVWKSMSLEEKAKYTNRAREVWDNYLSTTPTRAPKPRKETKLVTRCSPGRLFNVLQCLTLEQKAAVKSMGFGSLLDLKCRTLRRSLCLWLLERFNTARRSLEICGESIPLSPKDVELVMGLAASGKDVVNSGPDDVIADLRHSYNATNHGISVRLLEERLAAPEAGEDFKRSFVLYALGILLSPTARLDVSPSFLHFLTNMDVVHQYNWGKFVLDRLVREVSRFRQGKQRAVGGCLLFLQLFYYESISVEGSGPLATAVVPCLSSWGEEEITERERRERELGGYGRGEVICKEKCLDMEFSEFRDQLNDPPAASMNTTVTHGPSFGQDQNQEDMPVFIRGENVVCGDIEVVVDSVRVACRNKEYGCDEKVDYINNNHEETCTYAPCSCPLPGCNFVGSSDQLSLHFSSKHWNSGRRFRYDSPLAVSLEMNEPFLVLQAEEDGVLFLLNKGVENIGNTVMVTCIGPSSSKERFLYDLVSGRGSSSLRLKSVAQNFPGRVEGFPSMDFLLIPFGFLNSSGHINLDVCIWSSTELGADCLDQYIT</sequence>
<dbReference type="Proteomes" id="UP000516437">
    <property type="component" value="Chromosome 6"/>
</dbReference>
<feature type="domain" description="HMG box" evidence="8">
    <location>
        <begin position="36"/>
        <end position="105"/>
    </location>
</feature>
<keyword evidence="3" id="KW-0862">Zinc</keyword>
<evidence type="ECO:0000256" key="1">
    <source>
        <dbReference type="ARBA" id="ARBA00022723"/>
    </source>
</evidence>
<name>A0A6A1VEZ0_9ROSI</name>
<dbReference type="PANTHER" id="PTHR46632:SF13">
    <property type="entry name" value="RING-TYPE E3 UBIQUITIN TRANSFERASE"/>
    <property type="match status" value="1"/>
</dbReference>
<dbReference type="Pfam" id="PF21361">
    <property type="entry name" value="Sina_ZnF"/>
    <property type="match status" value="1"/>
</dbReference>
<evidence type="ECO:0000313" key="10">
    <source>
        <dbReference type="EMBL" id="KAB1211271.1"/>
    </source>
</evidence>
<dbReference type="OrthoDB" id="1001981at2759"/>
<dbReference type="GO" id="GO:0016567">
    <property type="term" value="P:protein ubiquitination"/>
    <property type="evidence" value="ECO:0007669"/>
    <property type="project" value="UniProtKB-UniPathway"/>
</dbReference>
<dbReference type="GO" id="GO:0005634">
    <property type="term" value="C:nucleus"/>
    <property type="evidence" value="ECO:0007669"/>
    <property type="project" value="UniProtKB-UniRule"/>
</dbReference>
<feature type="DNA-binding region" description="HMG box" evidence="5">
    <location>
        <begin position="36"/>
        <end position="105"/>
    </location>
</feature>
<feature type="region of interest" description="Disordered" evidence="7">
    <location>
        <begin position="1"/>
        <end position="32"/>
    </location>
</feature>
<evidence type="ECO:0000259" key="9">
    <source>
        <dbReference type="PROSITE" id="PS51081"/>
    </source>
</evidence>
<evidence type="ECO:0000313" key="11">
    <source>
        <dbReference type="Proteomes" id="UP000516437"/>
    </source>
</evidence>
<gene>
    <name evidence="10" type="ORF">CJ030_MR6G021539</name>
</gene>
<evidence type="ECO:0000256" key="2">
    <source>
        <dbReference type="ARBA" id="ARBA00022771"/>
    </source>
</evidence>
<dbReference type="Pfam" id="PF00505">
    <property type="entry name" value="HMG_box"/>
    <property type="match status" value="1"/>
</dbReference>
<keyword evidence="5" id="KW-0238">DNA-binding</keyword>
<dbReference type="UniPathway" id="UPA00143"/>
<evidence type="ECO:0000256" key="4">
    <source>
        <dbReference type="ARBA" id="ARBA00024004"/>
    </source>
</evidence>
<dbReference type="InterPro" id="IPR044286">
    <property type="entry name" value="SINL_plant"/>
</dbReference>
<dbReference type="AlphaFoldDB" id="A0A6A1VEZ0"/>
<evidence type="ECO:0000259" key="8">
    <source>
        <dbReference type="PROSITE" id="PS50118"/>
    </source>
</evidence>
<dbReference type="InterPro" id="IPR013083">
    <property type="entry name" value="Znf_RING/FYVE/PHD"/>
</dbReference>